<evidence type="ECO:0000256" key="4">
    <source>
        <dbReference type="ARBA" id="ARBA00023306"/>
    </source>
</evidence>
<dbReference type="EMBL" id="CACTIH010000048">
    <property type="protein sequence ID" value="CAA2941298.1"/>
    <property type="molecule type" value="Genomic_DNA"/>
</dbReference>
<keyword evidence="2" id="KW-0132">Cell division</keyword>
<accession>A0A8S0PEY9</accession>
<keyword evidence="4" id="KW-0131">Cell cycle</keyword>
<dbReference type="InterPro" id="IPR039361">
    <property type="entry name" value="Cyclin"/>
</dbReference>
<evidence type="ECO:0000313" key="8">
    <source>
        <dbReference type="EMBL" id="CAA2941298.1"/>
    </source>
</evidence>
<dbReference type="PROSITE" id="PS00292">
    <property type="entry name" value="CYCLINS"/>
    <property type="match status" value="1"/>
</dbReference>
<dbReference type="GO" id="GO:0051301">
    <property type="term" value="P:cell division"/>
    <property type="evidence" value="ECO:0007669"/>
    <property type="project" value="UniProtKB-KW"/>
</dbReference>
<keyword evidence="9" id="KW-1185">Reference proteome</keyword>
<dbReference type="CDD" id="cd20543">
    <property type="entry name" value="CYCLIN_AtCycD-like_rpt1"/>
    <property type="match status" value="1"/>
</dbReference>
<comment type="similarity">
    <text evidence="1">Belongs to the cyclin family. Cyclin D subfamily.</text>
</comment>
<dbReference type="InterPro" id="IPR036915">
    <property type="entry name" value="Cyclin-like_sf"/>
</dbReference>
<dbReference type="Pfam" id="PF02984">
    <property type="entry name" value="Cyclin_C"/>
    <property type="match status" value="1"/>
</dbReference>
<evidence type="ECO:0000259" key="7">
    <source>
        <dbReference type="SMART" id="SM01332"/>
    </source>
</evidence>
<comment type="caution">
    <text evidence="8">The sequence shown here is derived from an EMBL/GenBank/DDBJ whole genome shotgun (WGS) entry which is preliminary data.</text>
</comment>
<dbReference type="SMART" id="SM00385">
    <property type="entry name" value="CYCLIN"/>
    <property type="match status" value="1"/>
</dbReference>
<dbReference type="InterPro" id="IPR013763">
    <property type="entry name" value="Cyclin-like_dom"/>
</dbReference>
<feature type="domain" description="Cyclin-like" evidence="6">
    <location>
        <begin position="92"/>
        <end position="180"/>
    </location>
</feature>
<dbReference type="SMART" id="SM01332">
    <property type="entry name" value="Cyclin_C"/>
    <property type="match status" value="1"/>
</dbReference>
<name>A0A8S0PEY9_OLEEU</name>
<gene>
    <name evidence="8" type="ORF">OLEA9_A041536</name>
</gene>
<dbReference type="Gene3D" id="1.10.472.10">
    <property type="entry name" value="Cyclin-like"/>
    <property type="match status" value="2"/>
</dbReference>
<evidence type="ECO:0000256" key="5">
    <source>
        <dbReference type="RuleBase" id="RU000383"/>
    </source>
</evidence>
<dbReference type="PANTHER" id="PTHR10177">
    <property type="entry name" value="CYCLINS"/>
    <property type="match status" value="1"/>
</dbReference>
<evidence type="ECO:0000256" key="2">
    <source>
        <dbReference type="ARBA" id="ARBA00022618"/>
    </source>
</evidence>
<evidence type="ECO:0000259" key="6">
    <source>
        <dbReference type="SMART" id="SM00385"/>
    </source>
</evidence>
<proteinExistence type="inferred from homology"/>
<sequence>MASDQPNFPLALDALYCEEEHWDNGGVENREEESRFLSDFVNCQRPVVLLEQDLFWEDEELSTLLSKEQENELYNGIQENPSLAKARGEAVEWMLKVIEYYSFSALTAVLAVNYLDRFLCGFHSHNEKPWMTQLAAVACLSLAAKVEETQVPLLLDFQVEESKYVFEAKTIQRMEILVLSILQWKMNPVTPLSFLDYIARRLGLKSNLCFEFLRRCECLLLSIIAGKPFLNIVKVFPFELLLLILFYSSAISIADYRFMCYLPSTLANATMLYIFSSLQSCIGIEYQDQLLGITGIDKDKVEECSSLIQEVATRIQFHSLNKRKFGSLPGSPKGVVDVSFSFDSSNYSWEVCTSAATSVSSSPEPLSKKIKNLHTSNEADTFSYSHQVQD</sequence>
<protein>
    <submittedName>
        <fullName evidence="8">G1 S-specific cyclin D</fullName>
    </submittedName>
</protein>
<organism evidence="8 9">
    <name type="scientific">Olea europaea subsp. europaea</name>
    <dbReference type="NCBI Taxonomy" id="158383"/>
    <lineage>
        <taxon>Eukaryota</taxon>
        <taxon>Viridiplantae</taxon>
        <taxon>Streptophyta</taxon>
        <taxon>Embryophyta</taxon>
        <taxon>Tracheophyta</taxon>
        <taxon>Spermatophyta</taxon>
        <taxon>Magnoliopsida</taxon>
        <taxon>eudicotyledons</taxon>
        <taxon>Gunneridae</taxon>
        <taxon>Pentapetalae</taxon>
        <taxon>asterids</taxon>
        <taxon>lamiids</taxon>
        <taxon>Lamiales</taxon>
        <taxon>Oleaceae</taxon>
        <taxon>Oleeae</taxon>
        <taxon>Olea</taxon>
    </lineage>
</organism>
<dbReference type="InterPro" id="IPR048258">
    <property type="entry name" value="Cyclins_cyclin-box"/>
</dbReference>
<dbReference type="FunFam" id="1.10.472.10:FF:000060">
    <property type="entry name" value="D6-type cyclin"/>
    <property type="match status" value="1"/>
</dbReference>
<evidence type="ECO:0000256" key="1">
    <source>
        <dbReference type="ARBA" id="ARBA00009065"/>
    </source>
</evidence>
<evidence type="ECO:0000313" key="9">
    <source>
        <dbReference type="Proteomes" id="UP000594638"/>
    </source>
</evidence>
<keyword evidence="3 5" id="KW-0195">Cyclin</keyword>
<dbReference type="Gramene" id="OE9A041536T3">
    <property type="protein sequence ID" value="OE9A041536C3"/>
    <property type="gene ID" value="OE9A041536"/>
</dbReference>
<dbReference type="CDD" id="cd20544">
    <property type="entry name" value="CYCLIN_AtCycD-like_rpt2"/>
    <property type="match status" value="1"/>
</dbReference>
<reference evidence="8 9" key="1">
    <citation type="submission" date="2019-12" db="EMBL/GenBank/DDBJ databases">
        <authorList>
            <person name="Alioto T."/>
            <person name="Alioto T."/>
            <person name="Gomez Garrido J."/>
        </authorList>
    </citation>
    <scope>NUCLEOTIDE SEQUENCE [LARGE SCALE GENOMIC DNA]</scope>
</reference>
<evidence type="ECO:0000256" key="3">
    <source>
        <dbReference type="ARBA" id="ARBA00023127"/>
    </source>
</evidence>
<dbReference type="Proteomes" id="UP000594638">
    <property type="component" value="Unassembled WGS sequence"/>
</dbReference>
<dbReference type="Pfam" id="PF00134">
    <property type="entry name" value="Cyclin_N"/>
    <property type="match status" value="1"/>
</dbReference>
<feature type="domain" description="Cyclin C-terminal" evidence="7">
    <location>
        <begin position="189"/>
        <end position="344"/>
    </location>
</feature>
<dbReference type="SUPFAM" id="SSF47954">
    <property type="entry name" value="Cyclin-like"/>
    <property type="match status" value="1"/>
</dbReference>
<dbReference type="AlphaFoldDB" id="A0A8S0PEY9"/>
<dbReference type="OrthoDB" id="5590282at2759"/>
<dbReference type="InterPro" id="IPR006671">
    <property type="entry name" value="Cyclin_N"/>
</dbReference>
<dbReference type="InterPro" id="IPR004367">
    <property type="entry name" value="Cyclin_C-dom"/>
</dbReference>